<protein>
    <submittedName>
        <fullName evidence="2">Uncharacterized protein</fullName>
    </submittedName>
</protein>
<reference evidence="2" key="2">
    <citation type="journal article" date="2020" name="Appl. Environ. Microbiol.">
        <title>Multiple intercontinental introductions associated with the emergence of a plant pathogen in Europe.</title>
        <authorList>
            <person name="Landa B.B."/>
            <person name="Castillo A.I."/>
            <person name="Giampetruzzi A."/>
            <person name="Kahn A."/>
            <person name="Roman-Ecija M."/>
            <person name="Velasco-Amo M.P."/>
            <person name="Navas-Cortes J.A."/>
            <person name="Marco-Noales E."/>
            <person name="Barbe S."/>
            <person name="Moralejo E."/>
            <person name="Coletta-Filho H.D."/>
            <person name="Saldarelli P."/>
            <person name="Saponari M."/>
            <person name="Almeida R.P.P."/>
        </authorList>
    </citation>
    <scope>NUCLEOTIDE SEQUENCE</scope>
    <source>
        <strain evidence="2">XYL1981</strain>
    </source>
</reference>
<evidence type="ECO:0000313" key="3">
    <source>
        <dbReference type="Proteomes" id="UP000474061"/>
    </source>
</evidence>
<keyword evidence="1" id="KW-0472">Membrane</keyword>
<keyword evidence="1" id="KW-0812">Transmembrane</keyword>
<proteinExistence type="predicted"/>
<dbReference type="EMBL" id="VDCJ01000145">
    <property type="protein sequence ID" value="MRU22654.1"/>
    <property type="molecule type" value="Genomic_DNA"/>
</dbReference>
<sequence>TTSAVVLGGDATTMVGLIRSAIFTGVLAMNVAHVLYYANTNAEMGREPLDGIDAASFRAGADWYHSQGFGICTCFDPAAESADAF</sequence>
<feature type="non-terminal residue" evidence="2">
    <location>
        <position position="85"/>
    </location>
</feature>
<feature type="non-terminal residue" evidence="2">
    <location>
        <position position="1"/>
    </location>
</feature>
<feature type="transmembrane region" description="Helical" evidence="1">
    <location>
        <begin position="17"/>
        <end position="38"/>
    </location>
</feature>
<accession>A0A9Q4MEZ4</accession>
<reference evidence="2" key="1">
    <citation type="submission" date="2019-05" db="EMBL/GenBank/DDBJ databases">
        <authorList>
            <person name="Castillo A."/>
            <person name="Giampetruzzi A."/>
            <person name="Landa B."/>
            <person name="Saponari M."/>
            <person name="Almeida R.P.P."/>
            <person name="Moralejo E."/>
            <person name="Marco-Noales E."/>
            <person name="Velasco-Amo M.P."/>
            <person name="Roman-Ecija M."/>
            <person name="Navarro I."/>
            <person name="Monterde A."/>
            <person name="Barbe S."/>
        </authorList>
    </citation>
    <scope>NUCLEOTIDE SEQUENCE</scope>
    <source>
        <strain evidence="2">XYL1981</strain>
    </source>
</reference>
<name>A0A9Q4MEZ4_XYLFS</name>
<evidence type="ECO:0000313" key="2">
    <source>
        <dbReference type="EMBL" id="MRU22654.1"/>
    </source>
</evidence>
<evidence type="ECO:0000256" key="1">
    <source>
        <dbReference type="SAM" id="Phobius"/>
    </source>
</evidence>
<organism evidence="2 3">
    <name type="scientific">Xylella fastidiosa subsp. multiplex</name>
    <dbReference type="NCBI Taxonomy" id="644357"/>
    <lineage>
        <taxon>Bacteria</taxon>
        <taxon>Pseudomonadati</taxon>
        <taxon>Pseudomonadota</taxon>
        <taxon>Gammaproteobacteria</taxon>
        <taxon>Lysobacterales</taxon>
        <taxon>Lysobacteraceae</taxon>
        <taxon>Xylella</taxon>
    </lineage>
</organism>
<keyword evidence="1" id="KW-1133">Transmembrane helix</keyword>
<dbReference type="Proteomes" id="UP000474061">
    <property type="component" value="Unassembled WGS sequence"/>
</dbReference>
<dbReference type="AlphaFoldDB" id="A0A9Q4MEZ4"/>
<gene>
    <name evidence="2" type="ORF">FG476_00615</name>
</gene>
<comment type="caution">
    <text evidence="2">The sequence shown here is derived from an EMBL/GenBank/DDBJ whole genome shotgun (WGS) entry which is preliminary data.</text>
</comment>